<dbReference type="GO" id="GO:1990281">
    <property type="term" value="C:efflux pump complex"/>
    <property type="evidence" value="ECO:0007669"/>
    <property type="project" value="TreeGrafter"/>
</dbReference>
<keyword evidence="7" id="KW-0998">Cell outer membrane</keyword>
<evidence type="ECO:0000256" key="8">
    <source>
        <dbReference type="SAM" id="SignalP"/>
    </source>
</evidence>
<accession>A0A6B9FXX1</accession>
<reference evidence="9 10" key="1">
    <citation type="submission" date="2017-11" db="EMBL/GenBank/DDBJ databases">
        <title>Genome sequence of Pantoea cypripedii NE1.</title>
        <authorList>
            <person name="Nascimento F.X."/>
        </authorList>
    </citation>
    <scope>NUCLEOTIDE SEQUENCE [LARGE SCALE GENOMIC DNA]</scope>
    <source>
        <strain evidence="9 10">NE1</strain>
    </source>
</reference>
<proteinExistence type="inferred from homology"/>
<name>A0A6B9FXX1_PANCY</name>
<sequence>MRKTMIMLTMLAFSRAAISAPVTLPTMHDAMMSNATRVWLAKMVNQALDFSPEIRVADADKRAADADIDRVKGARWPQVQLGTTAPMASFGNGSHTGNNRLDDSSLSLNVTTTLFDWGKNRENISSATQQAHAATYQYDSQKQQIAWSTLSQLIELSRYQQNQMVTQAYVKRMRALVNMLVEITQTDSGRHSELVQARAKLLAAEASMQRVTDQRRQSEISLFRLTGQHVSLPDHFDWTMQPVPTSLVFSRMDKHPSWLKAQAEAESAAHDVSAAEASTLPQLNWVISKSTAKDSYGNPGQWYTGLNIQWNAFTGGAEKAAIQASSARASARQSQFAQTRMDMEYQIHTLSQSRDAAEVQGREYQKLSQETDLVSKIYYEQWLRLGKRTLLDVLTAENDCYNNRIAAINAQHDAYSANVKLVATASMTFEWFGLRPHKNEKDSIATGGLPAFRTR</sequence>
<feature type="signal peptide" evidence="8">
    <location>
        <begin position="1"/>
        <end position="19"/>
    </location>
</feature>
<evidence type="ECO:0000256" key="5">
    <source>
        <dbReference type="ARBA" id="ARBA00022692"/>
    </source>
</evidence>
<evidence type="ECO:0000256" key="1">
    <source>
        <dbReference type="ARBA" id="ARBA00004442"/>
    </source>
</evidence>
<dbReference type="AlphaFoldDB" id="A0A6B9FXX1"/>
<gene>
    <name evidence="9" type="ORF">CUN67_07055</name>
</gene>
<dbReference type="Pfam" id="PF02321">
    <property type="entry name" value="OEP"/>
    <property type="match status" value="2"/>
</dbReference>
<evidence type="ECO:0000256" key="6">
    <source>
        <dbReference type="ARBA" id="ARBA00023136"/>
    </source>
</evidence>
<dbReference type="GO" id="GO:0015288">
    <property type="term" value="F:porin activity"/>
    <property type="evidence" value="ECO:0007669"/>
    <property type="project" value="TreeGrafter"/>
</dbReference>
<feature type="chain" id="PRO_5025333091" evidence="8">
    <location>
        <begin position="20"/>
        <end position="455"/>
    </location>
</feature>
<organism evidence="9 10">
    <name type="scientific">Pantoea cypripedii</name>
    <name type="common">Pectobacterium cypripedii</name>
    <name type="synonym">Erwinia cypripedii</name>
    <dbReference type="NCBI Taxonomy" id="55209"/>
    <lineage>
        <taxon>Bacteria</taxon>
        <taxon>Pseudomonadati</taxon>
        <taxon>Pseudomonadota</taxon>
        <taxon>Gammaproteobacteria</taxon>
        <taxon>Enterobacterales</taxon>
        <taxon>Erwiniaceae</taxon>
        <taxon>Pantoea</taxon>
    </lineage>
</organism>
<dbReference type="PANTHER" id="PTHR30026">
    <property type="entry name" value="OUTER MEMBRANE PROTEIN TOLC"/>
    <property type="match status" value="1"/>
</dbReference>
<keyword evidence="8" id="KW-0732">Signal</keyword>
<keyword evidence="6" id="KW-0472">Membrane</keyword>
<dbReference type="RefSeq" id="WP_208714580.1">
    <property type="nucleotide sequence ID" value="NZ_CP024768.1"/>
</dbReference>
<comment type="similarity">
    <text evidence="2">Belongs to the outer membrane factor (OMF) (TC 1.B.17) family.</text>
</comment>
<evidence type="ECO:0000256" key="7">
    <source>
        <dbReference type="ARBA" id="ARBA00023237"/>
    </source>
</evidence>
<comment type="subcellular location">
    <subcellularLocation>
        <location evidence="1">Cell outer membrane</location>
    </subcellularLocation>
</comment>
<evidence type="ECO:0000256" key="4">
    <source>
        <dbReference type="ARBA" id="ARBA00022452"/>
    </source>
</evidence>
<keyword evidence="4" id="KW-1134">Transmembrane beta strand</keyword>
<evidence type="ECO:0000256" key="3">
    <source>
        <dbReference type="ARBA" id="ARBA00022448"/>
    </source>
</evidence>
<dbReference type="PANTHER" id="PTHR30026:SF20">
    <property type="entry name" value="OUTER MEMBRANE PROTEIN TOLC"/>
    <property type="match status" value="1"/>
</dbReference>
<dbReference type="InterPro" id="IPR051906">
    <property type="entry name" value="TolC-like"/>
</dbReference>
<dbReference type="Proteomes" id="UP000502005">
    <property type="component" value="Chromosome"/>
</dbReference>
<dbReference type="InterPro" id="IPR003423">
    <property type="entry name" value="OMP_efflux"/>
</dbReference>
<dbReference type="EMBL" id="CP024768">
    <property type="protein sequence ID" value="QGY28708.1"/>
    <property type="molecule type" value="Genomic_DNA"/>
</dbReference>
<protein>
    <submittedName>
        <fullName evidence="9">Transporter</fullName>
    </submittedName>
</protein>
<keyword evidence="3" id="KW-0813">Transport</keyword>
<evidence type="ECO:0000313" key="10">
    <source>
        <dbReference type="Proteomes" id="UP000502005"/>
    </source>
</evidence>
<dbReference type="GO" id="GO:0009279">
    <property type="term" value="C:cell outer membrane"/>
    <property type="evidence" value="ECO:0007669"/>
    <property type="project" value="UniProtKB-SubCell"/>
</dbReference>
<dbReference type="SUPFAM" id="SSF56954">
    <property type="entry name" value="Outer membrane efflux proteins (OEP)"/>
    <property type="match status" value="1"/>
</dbReference>
<evidence type="ECO:0000313" key="9">
    <source>
        <dbReference type="EMBL" id="QGY28708.1"/>
    </source>
</evidence>
<dbReference type="GO" id="GO:0015562">
    <property type="term" value="F:efflux transmembrane transporter activity"/>
    <property type="evidence" value="ECO:0007669"/>
    <property type="project" value="InterPro"/>
</dbReference>
<evidence type="ECO:0000256" key="2">
    <source>
        <dbReference type="ARBA" id="ARBA00007613"/>
    </source>
</evidence>
<keyword evidence="5" id="KW-0812">Transmembrane</keyword>
<dbReference type="Gene3D" id="1.20.1600.10">
    <property type="entry name" value="Outer membrane efflux proteins (OEP)"/>
    <property type="match status" value="1"/>
</dbReference>